<dbReference type="InterPro" id="IPR052539">
    <property type="entry name" value="MGD_biosynthesis_adapter"/>
</dbReference>
<proteinExistence type="predicted"/>
<evidence type="ECO:0000313" key="3">
    <source>
        <dbReference type="Proteomes" id="UP000051020"/>
    </source>
</evidence>
<reference evidence="2 3" key="1">
    <citation type="journal article" date="2015" name="Genome Announc.">
        <title>Expanding the biotechnology potential of lactobacilli through comparative genomics of 213 strains and associated genera.</title>
        <authorList>
            <person name="Sun Z."/>
            <person name="Harris H.M."/>
            <person name="McCann A."/>
            <person name="Guo C."/>
            <person name="Argimon S."/>
            <person name="Zhang W."/>
            <person name="Yang X."/>
            <person name="Jeffery I.B."/>
            <person name="Cooney J.C."/>
            <person name="Kagawa T.F."/>
            <person name="Liu W."/>
            <person name="Song Y."/>
            <person name="Salvetti E."/>
            <person name="Wrobel A."/>
            <person name="Rasinkangas P."/>
            <person name="Parkhill J."/>
            <person name="Rea M.C."/>
            <person name="O'Sullivan O."/>
            <person name="Ritari J."/>
            <person name="Douillard F.P."/>
            <person name="Paul Ross R."/>
            <person name="Yang R."/>
            <person name="Briner A.E."/>
            <person name="Felis G.E."/>
            <person name="de Vos W.M."/>
            <person name="Barrangou R."/>
            <person name="Klaenhammer T.R."/>
            <person name="Caufield P.W."/>
            <person name="Cui Y."/>
            <person name="Zhang H."/>
            <person name="O'Toole P.W."/>
        </authorList>
    </citation>
    <scope>NUCLEOTIDE SEQUENCE [LARGE SCALE GENOMIC DNA]</scope>
    <source>
        <strain evidence="2 3">DSM 20314</strain>
    </source>
</reference>
<feature type="domain" description="Molybdopterin-guanine dinucleotide biosynthesis protein B (MobB)" evidence="1">
    <location>
        <begin position="5"/>
        <end position="119"/>
    </location>
</feature>
<dbReference type="PANTHER" id="PTHR40072:SF1">
    <property type="entry name" value="MOLYBDOPTERIN-GUANINE DINUCLEOTIDE BIOSYNTHESIS ADAPTER PROTEIN"/>
    <property type="match status" value="1"/>
</dbReference>
<dbReference type="Gene3D" id="3.40.50.300">
    <property type="entry name" value="P-loop containing nucleotide triphosphate hydrolases"/>
    <property type="match status" value="1"/>
</dbReference>
<organism evidence="2 3">
    <name type="scientific">Lactiplantibacillus pentosus DSM 20314</name>
    <dbReference type="NCBI Taxonomy" id="1423791"/>
    <lineage>
        <taxon>Bacteria</taxon>
        <taxon>Bacillati</taxon>
        <taxon>Bacillota</taxon>
        <taxon>Bacilli</taxon>
        <taxon>Lactobacillales</taxon>
        <taxon>Lactobacillaceae</taxon>
        <taxon>Lactiplantibacillus</taxon>
    </lineage>
</organism>
<dbReference type="GeneID" id="49393770"/>
<gene>
    <name evidence="2" type="ORF">FD24_GL002130</name>
</gene>
<protein>
    <submittedName>
        <fullName evidence="2">Molybdopterin-guanine dinucleotide biosynthesis protein mobb</fullName>
    </submittedName>
</protein>
<dbReference type="GO" id="GO:0005525">
    <property type="term" value="F:GTP binding"/>
    <property type="evidence" value="ECO:0007669"/>
    <property type="project" value="InterPro"/>
</dbReference>
<dbReference type="GO" id="GO:0006777">
    <property type="term" value="P:Mo-molybdopterin cofactor biosynthetic process"/>
    <property type="evidence" value="ECO:0007669"/>
    <property type="project" value="InterPro"/>
</dbReference>
<dbReference type="SUPFAM" id="SSF52540">
    <property type="entry name" value="P-loop containing nucleoside triphosphate hydrolases"/>
    <property type="match status" value="1"/>
</dbReference>
<dbReference type="NCBIfam" id="TIGR00176">
    <property type="entry name" value="mobB"/>
    <property type="match status" value="1"/>
</dbReference>
<dbReference type="PANTHER" id="PTHR40072">
    <property type="entry name" value="MOLYBDOPTERIN-GUANINE DINUCLEOTIDE BIOSYNTHESIS ADAPTER PROTEIN-RELATED"/>
    <property type="match status" value="1"/>
</dbReference>
<sequence>MALTFQIIGYKKSGKTLITTALVRQLSAQQLRVGVLKHDAHDSSMDVPGTDTARFSDAGAQAVLLQSANGTFYHQTTLQMPPVSALIAQLPATTDVILLEGFKQADYPKLVLLRPEDCATDFAAYPNIQVFASLTAHPDATLIGAPAICDWFQQHYLTDIHLKETKD</sequence>
<accession>A0A837REA1</accession>
<dbReference type="AlphaFoldDB" id="A0A837REA1"/>
<dbReference type="Proteomes" id="UP000051020">
    <property type="component" value="Unassembled WGS sequence"/>
</dbReference>
<dbReference type="InterPro" id="IPR027417">
    <property type="entry name" value="P-loop_NTPase"/>
</dbReference>
<evidence type="ECO:0000259" key="1">
    <source>
        <dbReference type="Pfam" id="PF03205"/>
    </source>
</evidence>
<dbReference type="RefSeq" id="WP_050340069.1">
    <property type="nucleotide sequence ID" value="NZ_AZCU01000003.1"/>
</dbReference>
<dbReference type="Pfam" id="PF03205">
    <property type="entry name" value="MobB"/>
    <property type="match status" value="1"/>
</dbReference>
<evidence type="ECO:0000313" key="2">
    <source>
        <dbReference type="EMBL" id="KRK26396.1"/>
    </source>
</evidence>
<name>A0A837REA1_LACPE</name>
<dbReference type="EMBL" id="AZCU01000003">
    <property type="protein sequence ID" value="KRK26396.1"/>
    <property type="molecule type" value="Genomic_DNA"/>
</dbReference>
<dbReference type="InterPro" id="IPR004435">
    <property type="entry name" value="MobB_dom"/>
</dbReference>
<comment type="caution">
    <text evidence="2">The sequence shown here is derived from an EMBL/GenBank/DDBJ whole genome shotgun (WGS) entry which is preliminary data.</text>
</comment>